<evidence type="ECO:0000256" key="1">
    <source>
        <dbReference type="ARBA" id="ARBA00004141"/>
    </source>
</evidence>
<proteinExistence type="inferred from homology"/>
<dbReference type="InterPro" id="IPR053951">
    <property type="entry name" value="K_trans_N"/>
</dbReference>
<protein>
    <recommendedName>
        <fullName evidence="11">Probable potassium transport system protein Kup</fullName>
    </recommendedName>
</protein>
<dbReference type="Pfam" id="PF22776">
    <property type="entry name" value="K_trans_C"/>
    <property type="match status" value="1"/>
</dbReference>
<keyword evidence="10 11" id="KW-0472">Membrane</keyword>
<feature type="domain" description="K+ potassium transporter C-terminal" evidence="14">
    <location>
        <begin position="488"/>
        <end position="647"/>
    </location>
</feature>
<feature type="transmembrane region" description="Helical" evidence="11">
    <location>
        <begin position="97"/>
        <end position="121"/>
    </location>
</feature>
<feature type="transmembrane region" description="Helical" evidence="11">
    <location>
        <begin position="345"/>
        <end position="367"/>
    </location>
</feature>
<dbReference type="GO" id="GO:0015079">
    <property type="term" value="F:potassium ion transmembrane transporter activity"/>
    <property type="evidence" value="ECO:0007669"/>
    <property type="project" value="UniProtKB-UniRule"/>
</dbReference>
<comment type="function">
    <text evidence="11">Transport of potassium into the cell. Likely operates as a K(+):H(+) symporter.</text>
</comment>
<dbReference type="GO" id="GO:0005886">
    <property type="term" value="C:plasma membrane"/>
    <property type="evidence" value="ECO:0007669"/>
    <property type="project" value="UniProtKB-SubCell"/>
</dbReference>
<dbReference type="InterPro" id="IPR023051">
    <property type="entry name" value="Kup"/>
</dbReference>
<evidence type="ECO:0000256" key="3">
    <source>
        <dbReference type="ARBA" id="ARBA00022475"/>
    </source>
</evidence>
<dbReference type="KEGG" id="lji:ELX58_06665"/>
<evidence type="ECO:0000256" key="8">
    <source>
        <dbReference type="ARBA" id="ARBA00022989"/>
    </source>
</evidence>
<evidence type="ECO:0000256" key="12">
    <source>
        <dbReference type="SAM" id="MobiDB-lite"/>
    </source>
</evidence>
<dbReference type="RefSeq" id="WP_133442342.1">
    <property type="nucleotide sequence ID" value="NZ_CP034726.1"/>
</dbReference>
<dbReference type="PANTHER" id="PTHR30540">
    <property type="entry name" value="OSMOTIC STRESS POTASSIUM TRANSPORTER"/>
    <property type="match status" value="1"/>
</dbReference>
<evidence type="ECO:0000313" key="16">
    <source>
        <dbReference type="Proteomes" id="UP000294321"/>
    </source>
</evidence>
<evidence type="ECO:0000313" key="15">
    <source>
        <dbReference type="EMBL" id="QBP18784.1"/>
    </source>
</evidence>
<dbReference type="HAMAP" id="MF_01522">
    <property type="entry name" value="Kup"/>
    <property type="match status" value="1"/>
</dbReference>
<feature type="transmembrane region" description="Helical" evidence="11">
    <location>
        <begin position="216"/>
        <end position="235"/>
    </location>
</feature>
<feature type="transmembrane region" description="Helical" evidence="11">
    <location>
        <begin position="247"/>
        <end position="269"/>
    </location>
</feature>
<organism evidence="15 16">
    <name type="scientific">Acetilactobacillus jinshanensis</name>
    <dbReference type="NCBI Taxonomy" id="1720083"/>
    <lineage>
        <taxon>Bacteria</taxon>
        <taxon>Bacillati</taxon>
        <taxon>Bacillota</taxon>
        <taxon>Bacilli</taxon>
        <taxon>Lactobacillales</taxon>
        <taxon>Lactobacillaceae</taxon>
        <taxon>Acetilactobacillus</taxon>
    </lineage>
</organism>
<evidence type="ECO:0000256" key="2">
    <source>
        <dbReference type="ARBA" id="ARBA00022448"/>
    </source>
</evidence>
<feature type="domain" description="K+ potassium transporter integral membrane" evidence="13">
    <location>
        <begin position="14"/>
        <end position="460"/>
    </location>
</feature>
<sequence>MKARFEHATLAGMIITLGIVYGDIGTSPLYVMNSIIGNQGSINLTSPNFVIGSISLVFWTLMIITTIKYVCITMQADNNKEGGIFALYALVKKNAKWLVWPALIGGAALLADGTLTPAVTVTSAVEGLKGQHLLGITFSNSQWHVLIITTCILLVLFMIQRFGTGVIGKSFGPVMLVWFIFLAAMGILNLTKYPAIMKAFSPIYAFRVLFSPENKAGIFILGSIFLATTGAEALYSDMGHVGKKNIYMTWPFVYAALTLNYLGQGAWVITHEGDAAYRGVRDINPFYEMLPGMARPFAIIIATLAAIIASQALITGSYTLVDEAIGLKFLPRIIVKHPSNIRRQIYISAVNWILCIVTLFVVWFFRSSQHMEAAYGLAITITMLMTTILLFEFLSGKMKRFFAFCIACFFGIIEAVFLMASLVKFVHGGYITFIIMMLILYVMIIWYFGNKRRDHYENESEYVSLLDYRNQLQALSKDKSIPLYTSNLVYMTNIKDHYQIKRSTMYSILDKEPKRAKVYWFVTVNETNVPYESNYTADLLNTKNIVDVQLYLGFRKSQSISVYLHQIVHHLIEQGVLDKQVQKYSTIKGRKVGDFKFVIINERPSDLAINTQVSELDKQLISGRIFLQNITASPISWYGLQFSNVVEESSPLFITMQHDQYLVQRKIYHSIHTKQVSNINNAEAQAQHKKKLSPDNHHQKRLSSHKFFGSVHGKRY</sequence>
<evidence type="ECO:0000256" key="11">
    <source>
        <dbReference type="HAMAP-Rule" id="MF_01522"/>
    </source>
</evidence>
<evidence type="ECO:0000256" key="7">
    <source>
        <dbReference type="ARBA" id="ARBA00022958"/>
    </source>
</evidence>
<keyword evidence="4 11" id="KW-0633">Potassium transport</keyword>
<feature type="transmembrane region" description="Helical" evidence="11">
    <location>
        <begin position="46"/>
        <end position="71"/>
    </location>
</feature>
<dbReference type="InterPro" id="IPR053952">
    <property type="entry name" value="K_trans_C"/>
</dbReference>
<reference evidence="16" key="1">
    <citation type="submission" date="2018-12" db="EMBL/GenBank/DDBJ databases">
        <title>A new species of lactobacillus.</title>
        <authorList>
            <person name="Jian Y."/>
            <person name="Xin L."/>
            <person name="Hong Z.J."/>
            <person name="Ming L.Z."/>
            <person name="Hong X.Z."/>
        </authorList>
    </citation>
    <scope>NUCLEOTIDE SEQUENCE [LARGE SCALE GENOMIC DNA]</scope>
    <source>
        <strain evidence="16">HSLZ-75</strain>
    </source>
</reference>
<keyword evidence="7 11" id="KW-0630">Potassium</keyword>
<evidence type="ECO:0000259" key="14">
    <source>
        <dbReference type="Pfam" id="PF22776"/>
    </source>
</evidence>
<name>A0A4P6ZLY1_9LACO</name>
<comment type="catalytic activity">
    <reaction evidence="11">
        <text>K(+)(in) + H(+)(in) = K(+)(out) + H(+)(out)</text>
        <dbReference type="Rhea" id="RHEA:28490"/>
        <dbReference type="ChEBI" id="CHEBI:15378"/>
        <dbReference type="ChEBI" id="CHEBI:29103"/>
    </reaction>
</comment>
<comment type="subcellular location">
    <subcellularLocation>
        <location evidence="11">Cell membrane</location>
        <topology evidence="11">Multi-pass membrane protein</topology>
    </subcellularLocation>
    <subcellularLocation>
        <location evidence="1">Membrane</location>
        <topology evidence="1">Multi-pass membrane protein</topology>
    </subcellularLocation>
</comment>
<keyword evidence="6 11" id="KW-0769">Symport</keyword>
<dbReference type="InterPro" id="IPR003855">
    <property type="entry name" value="K+_transporter"/>
</dbReference>
<keyword evidence="3 11" id="KW-1003">Cell membrane</keyword>
<feature type="region of interest" description="Disordered" evidence="12">
    <location>
        <begin position="687"/>
        <end position="716"/>
    </location>
</feature>
<feature type="transmembrane region" description="Helical" evidence="11">
    <location>
        <begin position="141"/>
        <end position="159"/>
    </location>
</feature>
<feature type="transmembrane region" description="Helical" evidence="11">
    <location>
        <begin position="401"/>
        <end position="423"/>
    </location>
</feature>
<keyword evidence="9 11" id="KW-0406">Ion transport</keyword>
<feature type="transmembrane region" description="Helical" evidence="11">
    <location>
        <begin position="171"/>
        <end position="196"/>
    </location>
</feature>
<feature type="transmembrane region" description="Helical" evidence="11">
    <location>
        <begin position="429"/>
        <end position="448"/>
    </location>
</feature>
<dbReference type="Pfam" id="PF02705">
    <property type="entry name" value="K_trans"/>
    <property type="match status" value="1"/>
</dbReference>
<evidence type="ECO:0000256" key="9">
    <source>
        <dbReference type="ARBA" id="ARBA00023065"/>
    </source>
</evidence>
<evidence type="ECO:0000256" key="6">
    <source>
        <dbReference type="ARBA" id="ARBA00022847"/>
    </source>
</evidence>
<keyword evidence="16" id="KW-1185">Reference proteome</keyword>
<keyword evidence="8 11" id="KW-1133">Transmembrane helix</keyword>
<evidence type="ECO:0000256" key="4">
    <source>
        <dbReference type="ARBA" id="ARBA00022538"/>
    </source>
</evidence>
<dbReference type="GO" id="GO:0015293">
    <property type="term" value="F:symporter activity"/>
    <property type="evidence" value="ECO:0007669"/>
    <property type="project" value="UniProtKB-UniRule"/>
</dbReference>
<keyword evidence="2 11" id="KW-0813">Transport</keyword>
<accession>A0A4P6ZLY1</accession>
<dbReference type="EMBL" id="CP034726">
    <property type="protein sequence ID" value="QBP18784.1"/>
    <property type="molecule type" value="Genomic_DNA"/>
</dbReference>
<comment type="similarity">
    <text evidence="11">Belongs to the HAK/KUP transporter (TC 2.A.72) family.</text>
</comment>
<dbReference type="Proteomes" id="UP000294321">
    <property type="component" value="Chromosome"/>
</dbReference>
<dbReference type="AlphaFoldDB" id="A0A4P6ZLY1"/>
<dbReference type="OrthoDB" id="9805577at2"/>
<keyword evidence="5 11" id="KW-0812">Transmembrane</keyword>
<feature type="transmembrane region" description="Helical" evidence="11">
    <location>
        <begin position="297"/>
        <end position="321"/>
    </location>
</feature>
<dbReference type="PANTHER" id="PTHR30540:SF83">
    <property type="entry name" value="K+ POTASSIUM TRANSPORTER"/>
    <property type="match status" value="1"/>
</dbReference>
<feature type="transmembrane region" description="Helical" evidence="11">
    <location>
        <begin position="373"/>
        <end position="394"/>
    </location>
</feature>
<evidence type="ECO:0000256" key="5">
    <source>
        <dbReference type="ARBA" id="ARBA00022692"/>
    </source>
</evidence>
<evidence type="ECO:0000259" key="13">
    <source>
        <dbReference type="Pfam" id="PF02705"/>
    </source>
</evidence>
<gene>
    <name evidence="11" type="primary">kup</name>
    <name evidence="15" type="ORF">ELX58_06665</name>
</gene>
<evidence type="ECO:0000256" key="10">
    <source>
        <dbReference type="ARBA" id="ARBA00023136"/>
    </source>
</evidence>